<evidence type="ECO:0000313" key="3">
    <source>
        <dbReference type="Proteomes" id="UP000000763"/>
    </source>
</evidence>
<evidence type="ECO:0000313" key="2">
    <source>
        <dbReference type="EMBL" id="BAD33118.1"/>
    </source>
</evidence>
<dbReference type="EMBL" id="AP003617">
    <property type="protein sequence ID" value="BAD32876.1"/>
    <property type="molecule type" value="Genomic_DNA"/>
</dbReference>
<organism evidence="2 3">
    <name type="scientific">Oryza sativa subsp. japonica</name>
    <name type="common">Rice</name>
    <dbReference type="NCBI Taxonomy" id="39947"/>
    <lineage>
        <taxon>Eukaryota</taxon>
        <taxon>Viridiplantae</taxon>
        <taxon>Streptophyta</taxon>
        <taxon>Embryophyta</taxon>
        <taxon>Tracheophyta</taxon>
        <taxon>Spermatophyta</taxon>
        <taxon>Magnoliopsida</taxon>
        <taxon>Liliopsida</taxon>
        <taxon>Poales</taxon>
        <taxon>Poaceae</taxon>
        <taxon>BOP clade</taxon>
        <taxon>Oryzoideae</taxon>
        <taxon>Oryzeae</taxon>
        <taxon>Oryzinae</taxon>
        <taxon>Oryza</taxon>
        <taxon>Oryza sativa</taxon>
    </lineage>
</organism>
<name>Q69UF1_ORYSJ</name>
<dbReference type="AlphaFoldDB" id="Q69UF1"/>
<sequence length="108" mass="12263">MALNGSTHQRRRGTLVLPLRLRAVIEWSGGGTIGCAPGVEPPRGSGLAVGAWVSTEATQEEEVVVVSLVRRRRRRRRCWDAAVVQRHRRRNRTPMCERKRGALRWGER</sequence>
<dbReference type="EMBL" id="AP004571">
    <property type="protein sequence ID" value="BAD33118.1"/>
    <property type="molecule type" value="Genomic_DNA"/>
</dbReference>
<reference evidence="2" key="2">
    <citation type="submission" date="2001-12" db="EMBL/GenBank/DDBJ databases">
        <title>Oryza sativa nipponbare(GA3) genomic DNA, chromosome 6, PAC clone:P0652A05.</title>
        <authorList>
            <person name="Sasaki T."/>
            <person name="Matsumoto T."/>
            <person name="Yamamoto K."/>
        </authorList>
    </citation>
    <scope>NUCLEOTIDE SEQUENCE</scope>
</reference>
<reference evidence="3" key="3">
    <citation type="journal article" date="2005" name="Nature">
        <title>The map-based sequence of the rice genome.</title>
        <authorList>
            <consortium name="International rice genome sequencing project (IRGSP)"/>
            <person name="Matsumoto T."/>
            <person name="Wu J."/>
            <person name="Kanamori H."/>
            <person name="Katayose Y."/>
            <person name="Fujisawa M."/>
            <person name="Namiki N."/>
            <person name="Mizuno H."/>
            <person name="Yamamoto K."/>
            <person name="Antonio B.A."/>
            <person name="Baba T."/>
            <person name="Sakata K."/>
            <person name="Nagamura Y."/>
            <person name="Aoki H."/>
            <person name="Arikawa K."/>
            <person name="Arita K."/>
            <person name="Bito T."/>
            <person name="Chiden Y."/>
            <person name="Fujitsuka N."/>
            <person name="Fukunaka R."/>
            <person name="Hamada M."/>
            <person name="Harada C."/>
            <person name="Hayashi A."/>
            <person name="Hijishita S."/>
            <person name="Honda M."/>
            <person name="Hosokawa S."/>
            <person name="Ichikawa Y."/>
            <person name="Idonuma A."/>
            <person name="Iijima M."/>
            <person name="Ikeda M."/>
            <person name="Ikeno M."/>
            <person name="Ito K."/>
            <person name="Ito S."/>
            <person name="Ito T."/>
            <person name="Ito Y."/>
            <person name="Ito Y."/>
            <person name="Iwabuchi A."/>
            <person name="Kamiya K."/>
            <person name="Karasawa W."/>
            <person name="Kurita K."/>
            <person name="Katagiri S."/>
            <person name="Kikuta A."/>
            <person name="Kobayashi H."/>
            <person name="Kobayashi N."/>
            <person name="Machita K."/>
            <person name="Maehara T."/>
            <person name="Masukawa M."/>
            <person name="Mizubayashi T."/>
            <person name="Mukai Y."/>
            <person name="Nagasaki H."/>
            <person name="Nagata Y."/>
            <person name="Naito S."/>
            <person name="Nakashima M."/>
            <person name="Nakama Y."/>
            <person name="Nakamichi Y."/>
            <person name="Nakamura M."/>
            <person name="Meguro A."/>
            <person name="Negishi M."/>
            <person name="Ohta I."/>
            <person name="Ohta T."/>
            <person name="Okamoto M."/>
            <person name="Ono N."/>
            <person name="Saji S."/>
            <person name="Sakaguchi M."/>
            <person name="Sakai K."/>
            <person name="Shibata M."/>
            <person name="Shimokawa T."/>
            <person name="Song J."/>
            <person name="Takazaki Y."/>
            <person name="Terasawa K."/>
            <person name="Tsugane M."/>
            <person name="Tsuji K."/>
            <person name="Ueda S."/>
            <person name="Waki K."/>
            <person name="Yamagata H."/>
            <person name="Yamamoto M."/>
            <person name="Yamamoto S."/>
            <person name="Yamane H."/>
            <person name="Yoshiki S."/>
            <person name="Yoshihara R."/>
            <person name="Yukawa K."/>
            <person name="Zhong H."/>
            <person name="Yano M."/>
            <person name="Yuan Q."/>
            <person name="Ouyang S."/>
            <person name="Liu J."/>
            <person name="Jones K.M."/>
            <person name="Gansberger K."/>
            <person name="Moffat K."/>
            <person name="Hill J."/>
            <person name="Bera J."/>
            <person name="Fadrosh D."/>
            <person name="Jin S."/>
            <person name="Johri S."/>
            <person name="Kim M."/>
            <person name="Overton L."/>
            <person name="Reardon M."/>
            <person name="Tsitrin T."/>
            <person name="Vuong H."/>
            <person name="Weaver B."/>
            <person name="Ciecko A."/>
            <person name="Tallon L."/>
            <person name="Jackson J."/>
            <person name="Pai G."/>
            <person name="Aken S.V."/>
            <person name="Utterback T."/>
            <person name="Reidmuller S."/>
            <person name="Feldblyum T."/>
            <person name="Hsiao J."/>
            <person name="Zismann V."/>
            <person name="Iobst S."/>
            <person name="de Vazeille A.R."/>
            <person name="Buell C.R."/>
            <person name="Ying K."/>
            <person name="Li Y."/>
            <person name="Lu T."/>
            <person name="Huang Y."/>
            <person name="Zhao Q."/>
            <person name="Feng Q."/>
            <person name="Zhang L."/>
            <person name="Zhu J."/>
            <person name="Weng Q."/>
            <person name="Mu J."/>
            <person name="Lu Y."/>
            <person name="Fan D."/>
            <person name="Liu Y."/>
            <person name="Guan J."/>
            <person name="Zhang Y."/>
            <person name="Yu S."/>
            <person name="Liu X."/>
            <person name="Zhang Y."/>
            <person name="Hong G."/>
            <person name="Han B."/>
            <person name="Choisne N."/>
            <person name="Demange N."/>
            <person name="Orjeda G."/>
            <person name="Samain S."/>
            <person name="Cattolico L."/>
            <person name="Pelletier E."/>
            <person name="Couloux A."/>
            <person name="Segurens B."/>
            <person name="Wincker P."/>
            <person name="D'Hont A."/>
            <person name="Scarpelli C."/>
            <person name="Weissenbach J."/>
            <person name="Salanoubat M."/>
            <person name="Quetier F."/>
            <person name="Yu Y."/>
            <person name="Kim H.R."/>
            <person name="Rambo T."/>
            <person name="Currie J."/>
            <person name="Collura K."/>
            <person name="Luo M."/>
            <person name="Yang T."/>
            <person name="Ammiraju J.S.S."/>
            <person name="Engler F."/>
            <person name="Soderlund C."/>
            <person name="Wing R.A."/>
            <person name="Palmer L.E."/>
            <person name="de la Bastide M."/>
            <person name="Spiegel L."/>
            <person name="Nascimento L."/>
            <person name="Zutavern T."/>
            <person name="O'Shaughnessy A."/>
            <person name="Dike S."/>
            <person name="Dedhia N."/>
            <person name="Preston R."/>
            <person name="Balija V."/>
            <person name="McCombie W.R."/>
            <person name="Chow T."/>
            <person name="Chen H."/>
            <person name="Chung M."/>
            <person name="Chen C."/>
            <person name="Shaw J."/>
            <person name="Wu H."/>
            <person name="Hsiao K."/>
            <person name="Chao Y."/>
            <person name="Chu M."/>
            <person name="Cheng C."/>
            <person name="Hour A."/>
            <person name="Lee P."/>
            <person name="Lin S."/>
            <person name="Lin Y."/>
            <person name="Liou J."/>
            <person name="Liu S."/>
            <person name="Hsing Y."/>
            <person name="Raghuvanshi S."/>
            <person name="Mohanty A."/>
            <person name="Bharti A.K."/>
            <person name="Gaur A."/>
            <person name="Gupta V."/>
            <person name="Kumar D."/>
            <person name="Ravi V."/>
            <person name="Vij S."/>
            <person name="Kapur A."/>
            <person name="Khurana P."/>
            <person name="Khurana P."/>
            <person name="Khurana J.P."/>
            <person name="Tyagi A.K."/>
            <person name="Gaikwad K."/>
            <person name="Singh A."/>
            <person name="Dalal V."/>
            <person name="Srivastava S."/>
            <person name="Dixit A."/>
            <person name="Pal A.K."/>
            <person name="Ghazi I.A."/>
            <person name="Yadav M."/>
            <person name="Pandit A."/>
            <person name="Bhargava A."/>
            <person name="Sureshbabu K."/>
            <person name="Batra K."/>
            <person name="Sharma T.R."/>
            <person name="Mohapatra T."/>
            <person name="Singh N.K."/>
            <person name="Messing J."/>
            <person name="Nelson A.B."/>
            <person name="Fuks G."/>
            <person name="Kavchok S."/>
            <person name="Keizer G."/>
            <person name="Linton E."/>
            <person name="Llaca V."/>
            <person name="Song R."/>
            <person name="Tanyolac B."/>
            <person name="Young S."/>
            <person name="Ho-Il K."/>
            <person name="Hahn J.H."/>
            <person name="Sangsakoo G."/>
            <person name="Vanavichit A."/>
            <person name="de Mattos Luiz.A.T."/>
            <person name="Zimmer P.D."/>
            <person name="Malone G."/>
            <person name="Dellagostin O."/>
            <person name="de Oliveira A.C."/>
            <person name="Bevan M."/>
            <person name="Bancroft I."/>
            <person name="Minx P."/>
            <person name="Cordum H."/>
            <person name="Wilson R."/>
            <person name="Cheng Z."/>
            <person name="Jin W."/>
            <person name="Jiang J."/>
            <person name="Leong S.A."/>
            <person name="Iwama H."/>
            <person name="Gojobori T."/>
            <person name="Itoh T."/>
            <person name="Niimura Y."/>
            <person name="Fujii Y."/>
            <person name="Habara T."/>
            <person name="Sakai H."/>
            <person name="Sato Y."/>
            <person name="Wilson G."/>
            <person name="Kumar K."/>
            <person name="McCouch S."/>
            <person name="Juretic N."/>
            <person name="Hoen D."/>
            <person name="Wright S."/>
            <person name="Bruskiewich R."/>
            <person name="Bureau T."/>
            <person name="Miyao A."/>
            <person name="Hirochika H."/>
            <person name="Nishikawa T."/>
            <person name="Kadowaki K."/>
            <person name="Sugiura M."/>
            <person name="Burr B."/>
            <person name="Sasaki T."/>
        </authorList>
    </citation>
    <scope>NUCLEOTIDE SEQUENCE [LARGE SCALE GENOMIC DNA]</scope>
    <source>
        <strain evidence="3">cv. Nipponbare</strain>
    </source>
</reference>
<reference evidence="3" key="4">
    <citation type="journal article" date="2008" name="Nucleic Acids Res.">
        <title>The rice annotation project database (RAP-DB): 2008 update.</title>
        <authorList>
            <consortium name="The rice annotation project (RAP)"/>
        </authorList>
    </citation>
    <scope>GENOME REANNOTATION</scope>
    <source>
        <strain evidence="3">cv. Nipponbare</strain>
    </source>
</reference>
<accession>Q69UF1</accession>
<proteinExistence type="predicted"/>
<gene>
    <name evidence="1" type="ORF">P0502H06.47</name>
    <name evidence="2" type="ORF">P0652A05.12</name>
</gene>
<protein>
    <submittedName>
        <fullName evidence="2">Uncharacterized protein</fullName>
    </submittedName>
</protein>
<reference evidence="1" key="1">
    <citation type="submission" date="2001-05" db="EMBL/GenBank/DDBJ databases">
        <title>Oryza sativa nipponbare(GA3) genomic DNA, chromosome 6, PAC clone:P0502H06.</title>
        <authorList>
            <person name="Sasaki T."/>
            <person name="Matsumoto T."/>
            <person name="Yamamoto K."/>
        </authorList>
    </citation>
    <scope>NUCLEOTIDE SEQUENCE</scope>
</reference>
<evidence type="ECO:0000313" key="1">
    <source>
        <dbReference type="EMBL" id="BAD32876.1"/>
    </source>
</evidence>
<dbReference type="Proteomes" id="UP000000763">
    <property type="component" value="Chromosome 6"/>
</dbReference>